<dbReference type="EMBL" id="CP000885">
    <property type="protein sequence ID" value="ABX44107.1"/>
    <property type="molecule type" value="Genomic_DNA"/>
</dbReference>
<dbReference type="AlphaFoldDB" id="A9KKB6"/>
<gene>
    <name evidence="1" type="ordered locus">Cphy_3760</name>
</gene>
<evidence type="ECO:0000313" key="1">
    <source>
        <dbReference type="EMBL" id="ABX44107.1"/>
    </source>
</evidence>
<evidence type="ECO:0000313" key="2">
    <source>
        <dbReference type="Proteomes" id="UP000000370"/>
    </source>
</evidence>
<dbReference type="RefSeq" id="WP_012201755.1">
    <property type="nucleotide sequence ID" value="NC_010001.1"/>
</dbReference>
<organism evidence="1 2">
    <name type="scientific">Lachnoclostridium phytofermentans (strain ATCC 700394 / DSM 18823 / ISDg)</name>
    <name type="common">Clostridium phytofermentans</name>
    <dbReference type="NCBI Taxonomy" id="357809"/>
    <lineage>
        <taxon>Bacteria</taxon>
        <taxon>Bacillati</taxon>
        <taxon>Bacillota</taxon>
        <taxon>Clostridia</taxon>
        <taxon>Lachnospirales</taxon>
        <taxon>Lachnospiraceae</taxon>
    </lineage>
</organism>
<dbReference type="KEGG" id="cpy:Cphy_3760"/>
<dbReference type="Proteomes" id="UP000000370">
    <property type="component" value="Chromosome"/>
</dbReference>
<dbReference type="HOGENOM" id="CLU_1530009_0_0_9"/>
<sequence length="175" mass="19708" precursor="true">MTKRKLAIFIAALVCVILVAAHYRMFSPRPVIKSPYSMTYDVVRTSETNGSADASYSTTNASFSTYDNNFVFVSSILYKNEDVTERIDPEAVVELFSKIMSQRMVTGPYTGSYSANKLWEISLIRSNGPIHIILGQQSIEPGIELYYWYVSANKAYYKILDPDAVIEALNQMLEG</sequence>
<accession>A9KKB6</accession>
<proteinExistence type="predicted"/>
<keyword evidence="2" id="KW-1185">Reference proteome</keyword>
<name>A9KKB6_LACP7</name>
<protein>
    <submittedName>
        <fullName evidence="1">Uncharacterized protein</fullName>
    </submittedName>
</protein>
<reference evidence="2" key="1">
    <citation type="submission" date="2007-11" db="EMBL/GenBank/DDBJ databases">
        <title>Complete genome sequence of Clostridium phytofermentans ISDg.</title>
        <authorList>
            <person name="Leschine S.B."/>
            <person name="Warnick T.A."/>
            <person name="Blanchard J.L."/>
            <person name="Schnell D.J."/>
            <person name="Petit E.L."/>
            <person name="LaTouf W.G."/>
            <person name="Copeland A."/>
            <person name="Lucas S."/>
            <person name="Lapidus A."/>
            <person name="Barry K."/>
            <person name="Glavina del Rio T."/>
            <person name="Dalin E."/>
            <person name="Tice H."/>
            <person name="Pitluck S."/>
            <person name="Kiss H."/>
            <person name="Brettin T."/>
            <person name="Bruce D."/>
            <person name="Detter J.C."/>
            <person name="Han C."/>
            <person name="Kuske C."/>
            <person name="Schmutz J."/>
            <person name="Larimer F."/>
            <person name="Land M."/>
            <person name="Hauser L."/>
            <person name="Kyrpides N."/>
            <person name="Kim E.A."/>
            <person name="Richardson P."/>
        </authorList>
    </citation>
    <scope>NUCLEOTIDE SEQUENCE [LARGE SCALE GENOMIC DNA]</scope>
    <source>
        <strain evidence="2">ATCC 700394 / DSM 18823 / ISDg</strain>
    </source>
</reference>